<dbReference type="AlphaFoldDB" id="A0A317C2N4"/>
<dbReference type="EMBL" id="QGKM01000074">
    <property type="protein sequence ID" value="PWQ92895.1"/>
    <property type="molecule type" value="Genomic_DNA"/>
</dbReference>
<name>A0A317C2N4_9GAMM</name>
<dbReference type="RefSeq" id="WP_109839215.1">
    <property type="nucleotide sequence ID" value="NZ_QGKM01000074.1"/>
</dbReference>
<reference evidence="1 2" key="1">
    <citation type="submission" date="2018-05" db="EMBL/GenBank/DDBJ databases">
        <title>Leucothrix arctica sp. nov., isolated from Arctic seawater.</title>
        <authorList>
            <person name="Choi A."/>
            <person name="Baek K."/>
        </authorList>
    </citation>
    <scope>NUCLEOTIDE SEQUENCE [LARGE SCALE GENOMIC DNA]</scope>
    <source>
        <strain evidence="1 2">JCM 18388</strain>
    </source>
</reference>
<accession>A0A317C2N4</accession>
<sequence length="642" mass="71966">MSQIPTDRVAFIERYKNLEINLKNTAMVSQLKQAGMSTADLRALLAKDGHRLAIAGGKLVELSNSERNNQINAEEAYLFFEEKDKNGTWASVDPENADNPNRAKLAERIRILGGIFEGQLASRPDFLPTQPGVVNPDGSVRVPKLAEMTLTQANQFFADHPDQCYERDLPASNYTINASEASKLWKDPSLQTPRDLLTKMIQIGDQWEEVPTHIRSDADIRLIAYKNTWKSKQRDMLRFALPGEWYLGASHHNPGNRTITRQVMQDEEKGLEMLKFSITHIRNYIGIRSSSGKPGIVATDSPRSYANQHKAGHVNPKDYPALMWRVKFLGDISSAEQRAYINNVRTWSMLIHKVTKFPPDYNGNDNLMTNTMDKVIDFGSTVLNALMGKKADMRKLHEKSAQVYCSESGMHLALNLGLNVPINQAVISQHFGAAVWPKVLKMVNSGMTFWKNGQHLDYYGNGPDGYTMNCEQNRLVDLEEAPDWLEPLSSRLPNRPLSGGGLVFRPWDSADMIEHFIQTAVPRKGNETWDVSNAQAELLTWAKPGIFHSLGFSQDNPPPPQLVILFDTIVSKVRLNYDSYEDFRAAITPELAMAHQIVSPKAGGEGAFVPPHMVISINGDDDELIALEPVGQLYHLDVLHSI</sequence>
<keyword evidence="2" id="KW-1185">Reference proteome</keyword>
<organism evidence="1 2">
    <name type="scientific">Leucothrix pacifica</name>
    <dbReference type="NCBI Taxonomy" id="1247513"/>
    <lineage>
        <taxon>Bacteria</taxon>
        <taxon>Pseudomonadati</taxon>
        <taxon>Pseudomonadota</taxon>
        <taxon>Gammaproteobacteria</taxon>
        <taxon>Thiotrichales</taxon>
        <taxon>Thiotrichaceae</taxon>
        <taxon>Leucothrix</taxon>
    </lineage>
</organism>
<dbReference type="Proteomes" id="UP000245539">
    <property type="component" value="Unassembled WGS sequence"/>
</dbReference>
<comment type="caution">
    <text evidence="1">The sequence shown here is derived from an EMBL/GenBank/DDBJ whole genome shotgun (WGS) entry which is preliminary data.</text>
</comment>
<protein>
    <submittedName>
        <fullName evidence="1">Uncharacterized protein</fullName>
    </submittedName>
</protein>
<dbReference type="OrthoDB" id="5619708at2"/>
<gene>
    <name evidence="1" type="ORF">DKW60_18840</name>
</gene>
<evidence type="ECO:0000313" key="2">
    <source>
        <dbReference type="Proteomes" id="UP000245539"/>
    </source>
</evidence>
<evidence type="ECO:0000313" key="1">
    <source>
        <dbReference type="EMBL" id="PWQ92895.1"/>
    </source>
</evidence>
<proteinExistence type="predicted"/>